<reference evidence="1" key="1">
    <citation type="submission" date="2022-06" db="EMBL/GenBank/DDBJ databases">
        <title>Uncovering the hologenomic basis of an extraordinary plant invasion.</title>
        <authorList>
            <person name="Bieker V.C."/>
            <person name="Martin M.D."/>
            <person name="Gilbert T."/>
            <person name="Hodgins K."/>
            <person name="Battlay P."/>
            <person name="Petersen B."/>
            <person name="Wilson J."/>
        </authorList>
    </citation>
    <scope>NUCLEOTIDE SEQUENCE</scope>
    <source>
        <strain evidence="1">AA19_3_7</strain>
        <tissue evidence="1">Leaf</tissue>
    </source>
</reference>
<sequence length="292" mass="34224">MDLLEWNPTGPEYFSCGHSPNISIQYNRCQAEDYKRELIKSRRISYMDGCFYRSTKKPTDMDIVEWNPIGFSGLEPSIRHNHHRRAANFRIQNFDMESILSFDEPLLMHESRNFQELDEPKLLEQPQTLLLGWDHNSEKYESFLTSSSTSPHSSPYITRHLKKEHLLTSSISSYTPKHLIAVEDCNIKFPLQDYNTWCMNKSLDEEEHRLSESSLFLIQSPVNKPLSFLNTGLHSLVDDEKEENFVYSSDQLLKSSVNDYSSSRYMEPVFDKHFDHTDYPLLLLDSSMNDEF</sequence>
<dbReference type="EMBL" id="JAMZMK010005586">
    <property type="protein sequence ID" value="KAI7752875.1"/>
    <property type="molecule type" value="Genomic_DNA"/>
</dbReference>
<accession>A0AAD5GS14</accession>
<dbReference type="AlphaFoldDB" id="A0AAD5GS14"/>
<evidence type="ECO:0000313" key="2">
    <source>
        <dbReference type="Proteomes" id="UP001206925"/>
    </source>
</evidence>
<name>A0AAD5GS14_AMBAR</name>
<organism evidence="1 2">
    <name type="scientific">Ambrosia artemisiifolia</name>
    <name type="common">Common ragweed</name>
    <dbReference type="NCBI Taxonomy" id="4212"/>
    <lineage>
        <taxon>Eukaryota</taxon>
        <taxon>Viridiplantae</taxon>
        <taxon>Streptophyta</taxon>
        <taxon>Embryophyta</taxon>
        <taxon>Tracheophyta</taxon>
        <taxon>Spermatophyta</taxon>
        <taxon>Magnoliopsida</taxon>
        <taxon>eudicotyledons</taxon>
        <taxon>Gunneridae</taxon>
        <taxon>Pentapetalae</taxon>
        <taxon>asterids</taxon>
        <taxon>campanulids</taxon>
        <taxon>Asterales</taxon>
        <taxon>Asteraceae</taxon>
        <taxon>Asteroideae</taxon>
        <taxon>Heliantheae alliance</taxon>
        <taxon>Heliantheae</taxon>
        <taxon>Ambrosia</taxon>
    </lineage>
</organism>
<protein>
    <submittedName>
        <fullName evidence="1">Uncharacterized protein</fullName>
    </submittedName>
</protein>
<comment type="caution">
    <text evidence="1">The sequence shown here is derived from an EMBL/GenBank/DDBJ whole genome shotgun (WGS) entry which is preliminary data.</text>
</comment>
<gene>
    <name evidence="1" type="ORF">M8C21_011591</name>
</gene>
<evidence type="ECO:0000313" key="1">
    <source>
        <dbReference type="EMBL" id="KAI7752875.1"/>
    </source>
</evidence>
<dbReference type="Proteomes" id="UP001206925">
    <property type="component" value="Unassembled WGS sequence"/>
</dbReference>
<keyword evidence="2" id="KW-1185">Reference proteome</keyword>
<proteinExistence type="predicted"/>